<dbReference type="Pfam" id="PF25482">
    <property type="entry name" value="DUF7905"/>
    <property type="match status" value="1"/>
</dbReference>
<name>A0A165JJB4_XYLHT</name>
<reference evidence="2 3" key="1">
    <citation type="journal article" date="2016" name="Fungal Biol.">
        <title>The genome of Xylona heveae provides a window into fungal endophytism.</title>
        <authorList>
            <person name="Gazis R."/>
            <person name="Kuo A."/>
            <person name="Riley R."/>
            <person name="LaButti K."/>
            <person name="Lipzen A."/>
            <person name="Lin J."/>
            <person name="Amirebrahimi M."/>
            <person name="Hesse C.N."/>
            <person name="Spatafora J.W."/>
            <person name="Henrissat B."/>
            <person name="Hainaut M."/>
            <person name="Grigoriev I.V."/>
            <person name="Hibbett D.S."/>
        </authorList>
    </citation>
    <scope>NUCLEOTIDE SEQUENCE [LARGE SCALE GENOMIC DNA]</scope>
    <source>
        <strain evidence="2 3">TC161</strain>
    </source>
</reference>
<dbReference type="STRING" id="1328760.A0A165JJB4"/>
<protein>
    <recommendedName>
        <fullName evidence="1">DUF7905 domain-containing protein</fullName>
    </recommendedName>
</protein>
<dbReference type="InParanoid" id="A0A165JJB4"/>
<gene>
    <name evidence="2" type="ORF">L228DRAFT_235398</name>
</gene>
<evidence type="ECO:0000313" key="3">
    <source>
        <dbReference type="Proteomes" id="UP000076632"/>
    </source>
</evidence>
<keyword evidence="3" id="KW-1185">Reference proteome</keyword>
<dbReference type="InterPro" id="IPR057227">
    <property type="entry name" value="DUF7905"/>
</dbReference>
<dbReference type="RefSeq" id="XP_018191865.1">
    <property type="nucleotide sequence ID" value="XM_018330715.1"/>
</dbReference>
<feature type="domain" description="DUF7905" evidence="1">
    <location>
        <begin position="202"/>
        <end position="518"/>
    </location>
</feature>
<accession>A0A165JJB4</accession>
<dbReference type="EMBL" id="KV407454">
    <property type="protein sequence ID" value="KZF26310.1"/>
    <property type="molecule type" value="Genomic_DNA"/>
</dbReference>
<organism evidence="2 3">
    <name type="scientific">Xylona heveae (strain CBS 132557 / TC161)</name>
    <dbReference type="NCBI Taxonomy" id="1328760"/>
    <lineage>
        <taxon>Eukaryota</taxon>
        <taxon>Fungi</taxon>
        <taxon>Dikarya</taxon>
        <taxon>Ascomycota</taxon>
        <taxon>Pezizomycotina</taxon>
        <taxon>Xylonomycetes</taxon>
        <taxon>Xylonales</taxon>
        <taxon>Xylonaceae</taxon>
        <taxon>Xylona</taxon>
    </lineage>
</organism>
<proteinExistence type="predicted"/>
<dbReference type="AlphaFoldDB" id="A0A165JJB4"/>
<dbReference type="OMA" id="WDNMLGQ"/>
<dbReference type="Proteomes" id="UP000076632">
    <property type="component" value="Unassembled WGS sequence"/>
</dbReference>
<sequence length="548" mass="61856">MIELTLSIWGSPEKIIAAKQELAKWVQRFKYSAAQKNEGARAAFGKVLAISEKKKKQLARQMEDDASRQKYKQSPCMTETFKFIGYFHWPVEEIRPESILGKSFEAFDHIRMHAAFKVLSQTFNELDVALSRIRGTLCEIMTRSNRPVTLYLVAPPSVEAVRTEVELEERKMGLSRLSGVVPRLTGPKLSKTDQYTWVSLRPKLAAANAKLLRKATSDCLRTLKFYRGHISMRVRFGTLFLSSYRKAKADRHGLMEFLEMMKCVQVAGELDKESPGDCESNGDLLSRCCLATDVLEPADAMTSGLENVQPVFSASFEVTDPSIHETFRLDIEFHKAVDVESFEISSKRWFKVGKQNPQGRLQPISRNVPLSVKSLNVEKGTAWQLEVTADSSVDISRITPEMREFADRIKLNVNGPSNANTSSPSITFKEILEIHGFTERRSFRYMMKGSTYIFEVAESTTFAPGNPSNGQKWASKKSEQVATFYNREWDTIFGQNSSLGIGEPASWNDSLVTFFSREEHTGGTSSEVGLADFAQRVELILQLIENDR</sequence>
<evidence type="ECO:0000313" key="2">
    <source>
        <dbReference type="EMBL" id="KZF26310.1"/>
    </source>
</evidence>
<dbReference type="OrthoDB" id="4739136at2759"/>
<dbReference type="GeneID" id="28895852"/>
<evidence type="ECO:0000259" key="1">
    <source>
        <dbReference type="Pfam" id="PF25482"/>
    </source>
</evidence>